<sequence length="137" mass="15840">MLDNREIESESSSDDEMPPLEDCNDMEVAKPVNGDILVTRHALSIQPKEDGDMEQREHNFHTRCHINDKDVQDVFLDEVPSGLPSIRGIEHHIDLIPGEEFDLRTNPFEEGWNDRNPTDKDKDHFHDTRGPMTRSHD</sequence>
<comment type="caution">
    <text evidence="2">The sequence shown here is derived from an EMBL/GenBank/DDBJ whole genome shotgun (WGS) entry which is preliminary data.</text>
</comment>
<reference evidence="2" key="1">
    <citation type="submission" date="2018-05" db="EMBL/GenBank/DDBJ databases">
        <title>Draft genome of Mucuna pruriens seed.</title>
        <authorList>
            <person name="Nnadi N.E."/>
            <person name="Vos R."/>
            <person name="Hasami M.H."/>
            <person name="Devisetty U.K."/>
            <person name="Aguiy J.C."/>
        </authorList>
    </citation>
    <scope>NUCLEOTIDE SEQUENCE [LARGE SCALE GENOMIC DNA]</scope>
    <source>
        <strain evidence="2">JCA_2017</strain>
    </source>
</reference>
<feature type="compositionally biased region" description="Acidic residues" evidence="1">
    <location>
        <begin position="9"/>
        <end position="23"/>
    </location>
</feature>
<accession>A0A371FRM4</accession>
<feature type="non-terminal residue" evidence="2">
    <location>
        <position position="137"/>
    </location>
</feature>
<dbReference type="OrthoDB" id="1747743at2759"/>
<evidence type="ECO:0000313" key="2">
    <source>
        <dbReference type="EMBL" id="RDX80985.1"/>
    </source>
</evidence>
<protein>
    <submittedName>
        <fullName evidence="2">Uncharacterized protein</fullName>
    </submittedName>
</protein>
<feature type="region of interest" description="Disordered" evidence="1">
    <location>
        <begin position="1"/>
        <end position="23"/>
    </location>
</feature>
<evidence type="ECO:0000313" key="3">
    <source>
        <dbReference type="Proteomes" id="UP000257109"/>
    </source>
</evidence>
<keyword evidence="3" id="KW-1185">Reference proteome</keyword>
<dbReference type="EMBL" id="QJKJ01008045">
    <property type="protein sequence ID" value="RDX80985.1"/>
    <property type="molecule type" value="Genomic_DNA"/>
</dbReference>
<gene>
    <name evidence="2" type="ORF">CR513_38392</name>
</gene>
<feature type="compositionally biased region" description="Basic and acidic residues" evidence="1">
    <location>
        <begin position="112"/>
        <end position="137"/>
    </location>
</feature>
<dbReference type="PANTHER" id="PTHR35046">
    <property type="entry name" value="ZINC KNUCKLE (CCHC-TYPE) FAMILY PROTEIN"/>
    <property type="match status" value="1"/>
</dbReference>
<name>A0A371FRM4_MUCPR</name>
<dbReference type="PANTHER" id="PTHR35046:SF26">
    <property type="entry name" value="RNA-DIRECTED DNA POLYMERASE"/>
    <property type="match status" value="1"/>
</dbReference>
<proteinExistence type="predicted"/>
<evidence type="ECO:0000256" key="1">
    <source>
        <dbReference type="SAM" id="MobiDB-lite"/>
    </source>
</evidence>
<dbReference type="AlphaFoldDB" id="A0A371FRM4"/>
<organism evidence="2 3">
    <name type="scientific">Mucuna pruriens</name>
    <name type="common">Velvet bean</name>
    <name type="synonym">Dolichos pruriens</name>
    <dbReference type="NCBI Taxonomy" id="157652"/>
    <lineage>
        <taxon>Eukaryota</taxon>
        <taxon>Viridiplantae</taxon>
        <taxon>Streptophyta</taxon>
        <taxon>Embryophyta</taxon>
        <taxon>Tracheophyta</taxon>
        <taxon>Spermatophyta</taxon>
        <taxon>Magnoliopsida</taxon>
        <taxon>eudicotyledons</taxon>
        <taxon>Gunneridae</taxon>
        <taxon>Pentapetalae</taxon>
        <taxon>rosids</taxon>
        <taxon>fabids</taxon>
        <taxon>Fabales</taxon>
        <taxon>Fabaceae</taxon>
        <taxon>Papilionoideae</taxon>
        <taxon>50 kb inversion clade</taxon>
        <taxon>NPAAA clade</taxon>
        <taxon>indigoferoid/millettioid clade</taxon>
        <taxon>Phaseoleae</taxon>
        <taxon>Mucuna</taxon>
    </lineage>
</organism>
<dbReference type="Proteomes" id="UP000257109">
    <property type="component" value="Unassembled WGS sequence"/>
</dbReference>
<feature type="region of interest" description="Disordered" evidence="1">
    <location>
        <begin position="106"/>
        <end position="137"/>
    </location>
</feature>